<comment type="caution">
    <text evidence="11">The sequence shown here is derived from an EMBL/GenBank/DDBJ whole genome shotgun (WGS) entry which is preliminary data.</text>
</comment>
<proteinExistence type="inferred from homology"/>
<feature type="chain" id="PRO_5038971835" description="serine-type D-Ala-D-Ala carboxypeptidase" evidence="7">
    <location>
        <begin position="20"/>
        <end position="670"/>
    </location>
</feature>
<evidence type="ECO:0000256" key="3">
    <source>
        <dbReference type="ARBA" id="ARBA00007171"/>
    </source>
</evidence>
<evidence type="ECO:0000256" key="6">
    <source>
        <dbReference type="ARBA" id="ARBA00034000"/>
    </source>
</evidence>
<dbReference type="GO" id="GO:0046677">
    <property type="term" value="P:response to antibiotic"/>
    <property type="evidence" value="ECO:0007669"/>
    <property type="project" value="InterPro"/>
</dbReference>
<dbReference type="GO" id="GO:0008658">
    <property type="term" value="F:penicillin binding"/>
    <property type="evidence" value="ECO:0007669"/>
    <property type="project" value="InterPro"/>
</dbReference>
<sequence length="670" mass="73897">MKKLILVFSILLAGVLLLAGCEKEPAPEDRLAAYTKLWNEQKFDQMYGYLSADVKKKLSKKDFTERYKKIYNDVEVNNLKVTYKKPEEPKDHNDAKDVSLPFSVKMDTMAGSVSFDQKAKLVKEERDDKTNWYVQWNPGYIFAGMKENDKIGITTEPAIRGEIVDRFERGLAMNGSVAEVSLVPEQMSGNEAAILSQLGKLLNMSQEEIEKKLNQPWVQPNMSVPIKKVDPAQAALTEKLGAIPSVAVQDIEERVYPYKEAAAHLIGYIGPVSAEELKKLKGKGYSASDVIGKRGLEQVLEERLKGQSGTKIFIKGESGRDTVVAEIPAKEGDTIMLTIDAELQKNVFAQYKKDSGTAAAIHPLTGETLALVSSPSFDPNKFVLGLSGEERKALENDPKKPLLNRFSSVYAPGSTMKPLTAAIALKNGIDPKKTMDISGKQWSKKNWKDHSITRVQDPGKPIGMAEALIYSDNIYFAQRALELGTEKFSNGLKAFGYEEKIPFDYPITPSNIGTIESEGRLADSGYGQGQTQMSTLHAAAAYTAFLNEGNVLAPSLIIGDKTEKKVWKENAVSADHAKQITNMLTRVVSDPNGTPHSASKLGIPLAGKTGTAELKKTKDENGVENGWFVAYNTENPRLLMAWMMEDIKGKGGSPYVVKKMEPVLKNYLKK</sequence>
<dbReference type="Pfam" id="PF05223">
    <property type="entry name" value="MecA_N"/>
    <property type="match status" value="1"/>
</dbReference>
<organism evidence="11 12">
    <name type="scientific">Peribacillus cavernae</name>
    <dbReference type="NCBI Taxonomy" id="1674310"/>
    <lineage>
        <taxon>Bacteria</taxon>
        <taxon>Bacillati</taxon>
        <taxon>Bacillota</taxon>
        <taxon>Bacilli</taxon>
        <taxon>Bacillales</taxon>
        <taxon>Bacillaceae</taxon>
        <taxon>Peribacillus</taxon>
    </lineage>
</organism>
<dbReference type="InterPro" id="IPR036138">
    <property type="entry name" value="PBP_dimer_sf"/>
</dbReference>
<comment type="subcellular location">
    <subcellularLocation>
        <location evidence="1">Membrane</location>
    </subcellularLocation>
</comment>
<dbReference type="Gene3D" id="3.90.1310.10">
    <property type="entry name" value="Penicillin-binding protein 2a (Domain 2)"/>
    <property type="match status" value="1"/>
</dbReference>
<keyword evidence="5" id="KW-0472">Membrane</keyword>
<protein>
    <recommendedName>
        <fullName evidence="4">serine-type D-Ala-D-Ala carboxypeptidase</fullName>
        <ecNumber evidence="4">3.4.16.4</ecNumber>
    </recommendedName>
</protein>
<dbReference type="PANTHER" id="PTHR30627:SF25">
    <property type="entry name" value="PENICILLIN-BINDING PROTEIN 3"/>
    <property type="match status" value="1"/>
</dbReference>
<feature type="signal peptide" evidence="7">
    <location>
        <begin position="1"/>
        <end position="19"/>
    </location>
</feature>
<comment type="catalytic activity">
    <reaction evidence="6">
        <text>Preferential cleavage: (Ac)2-L-Lys-D-Ala-|-D-Ala. Also transpeptidation of peptidyl-alanyl moieties that are N-acyl substituents of D-alanine.</text>
        <dbReference type="EC" id="3.4.16.4"/>
    </reaction>
</comment>
<reference evidence="11 12" key="1">
    <citation type="submission" date="2018-12" db="EMBL/GenBank/DDBJ databases">
        <title>Bacillus chawlae sp. nov., Bacillus glennii sp. nov., and Bacillus saganii sp. nov. Isolated from the Vehicle Assembly Building at Kennedy Space Center where the Viking Spacecraft were Assembled.</title>
        <authorList>
            <person name="Seuylemezian A."/>
            <person name="Vaishampayan P."/>
        </authorList>
    </citation>
    <scope>NUCLEOTIDE SEQUENCE [LARGE SCALE GENOMIC DNA]</scope>
    <source>
        <strain evidence="11 12">L5</strain>
    </source>
</reference>
<feature type="domain" description="Penicillin-binding protein dimerisation" evidence="9">
    <location>
        <begin position="156"/>
        <end position="320"/>
    </location>
</feature>
<dbReference type="PROSITE" id="PS51257">
    <property type="entry name" value="PROKAR_LIPOPROTEIN"/>
    <property type="match status" value="1"/>
</dbReference>
<dbReference type="Proteomes" id="UP000267430">
    <property type="component" value="Unassembled WGS sequence"/>
</dbReference>
<dbReference type="GO" id="GO:0009002">
    <property type="term" value="F:serine-type D-Ala-D-Ala carboxypeptidase activity"/>
    <property type="evidence" value="ECO:0007669"/>
    <property type="project" value="UniProtKB-EC"/>
</dbReference>
<dbReference type="Pfam" id="PF03717">
    <property type="entry name" value="PBP_dimer"/>
    <property type="match status" value="1"/>
</dbReference>
<evidence type="ECO:0000256" key="7">
    <source>
        <dbReference type="SAM" id="SignalP"/>
    </source>
</evidence>
<evidence type="ECO:0000256" key="4">
    <source>
        <dbReference type="ARBA" id="ARBA00012448"/>
    </source>
</evidence>
<name>A0A433HT16_9BACI</name>
<dbReference type="InterPro" id="IPR005311">
    <property type="entry name" value="PBP_dimer"/>
</dbReference>
<dbReference type="SUPFAM" id="SSF54427">
    <property type="entry name" value="NTF2-like"/>
    <property type="match status" value="1"/>
</dbReference>
<dbReference type="EMBL" id="RYZZ01000005">
    <property type="protein sequence ID" value="RUQ31457.1"/>
    <property type="molecule type" value="Genomic_DNA"/>
</dbReference>
<dbReference type="InterPro" id="IPR032710">
    <property type="entry name" value="NTF2-like_dom_sf"/>
</dbReference>
<dbReference type="PANTHER" id="PTHR30627">
    <property type="entry name" value="PEPTIDOGLYCAN D,D-TRANSPEPTIDASE"/>
    <property type="match status" value="1"/>
</dbReference>
<feature type="domain" description="Penicillin-binding protein transpeptidase" evidence="8">
    <location>
        <begin position="356"/>
        <end position="654"/>
    </location>
</feature>
<dbReference type="GO" id="GO:0005886">
    <property type="term" value="C:plasma membrane"/>
    <property type="evidence" value="ECO:0007669"/>
    <property type="project" value="TreeGrafter"/>
</dbReference>
<dbReference type="AlphaFoldDB" id="A0A433HT16"/>
<evidence type="ECO:0000256" key="5">
    <source>
        <dbReference type="ARBA" id="ARBA00023136"/>
    </source>
</evidence>
<dbReference type="GO" id="GO:0071555">
    <property type="term" value="P:cell wall organization"/>
    <property type="evidence" value="ECO:0007669"/>
    <property type="project" value="TreeGrafter"/>
</dbReference>
<evidence type="ECO:0000259" key="9">
    <source>
        <dbReference type="Pfam" id="PF03717"/>
    </source>
</evidence>
<dbReference type="Gene3D" id="3.30.1390.30">
    <property type="entry name" value="Penicillin-binding protein 2a, domain 3"/>
    <property type="match status" value="1"/>
</dbReference>
<dbReference type="Gene3D" id="3.10.450.100">
    <property type="entry name" value="NTF2-like, domain 1"/>
    <property type="match status" value="1"/>
</dbReference>
<feature type="domain" description="NTF2-like N-terminal transpeptidase" evidence="10">
    <location>
        <begin position="26"/>
        <end position="149"/>
    </location>
</feature>
<keyword evidence="12" id="KW-1185">Reference proteome</keyword>
<comment type="pathway">
    <text evidence="2">Cell wall biogenesis; peptidoglycan biosynthesis.</text>
</comment>
<dbReference type="SUPFAM" id="SSF56601">
    <property type="entry name" value="beta-lactamase/transpeptidase-like"/>
    <property type="match status" value="1"/>
</dbReference>
<dbReference type="InterPro" id="IPR001460">
    <property type="entry name" value="PCN-bd_Tpept"/>
</dbReference>
<gene>
    <name evidence="11" type="ORF">ELQ35_03670</name>
</gene>
<evidence type="ECO:0000259" key="10">
    <source>
        <dbReference type="Pfam" id="PF05223"/>
    </source>
</evidence>
<dbReference type="OrthoDB" id="9766847at2"/>
<dbReference type="GO" id="GO:0071972">
    <property type="term" value="F:peptidoglycan L,D-transpeptidase activity"/>
    <property type="evidence" value="ECO:0007669"/>
    <property type="project" value="TreeGrafter"/>
</dbReference>
<keyword evidence="7" id="KW-0732">Signal</keyword>
<dbReference type="SUPFAM" id="SSF56519">
    <property type="entry name" value="Penicillin binding protein dimerisation domain"/>
    <property type="match status" value="1"/>
</dbReference>
<accession>A0A433HT16</accession>
<evidence type="ECO:0000256" key="1">
    <source>
        <dbReference type="ARBA" id="ARBA00004370"/>
    </source>
</evidence>
<evidence type="ECO:0000256" key="2">
    <source>
        <dbReference type="ARBA" id="ARBA00004752"/>
    </source>
</evidence>
<dbReference type="Pfam" id="PF00905">
    <property type="entry name" value="Transpeptidase"/>
    <property type="match status" value="1"/>
</dbReference>
<comment type="similarity">
    <text evidence="3">Belongs to the transpeptidase family.</text>
</comment>
<dbReference type="InterPro" id="IPR050515">
    <property type="entry name" value="Beta-lactam/transpept"/>
</dbReference>
<dbReference type="UniPathway" id="UPA00219"/>
<dbReference type="GO" id="GO:0009252">
    <property type="term" value="P:peptidoglycan biosynthetic process"/>
    <property type="evidence" value="ECO:0007669"/>
    <property type="project" value="UniProtKB-UniPathway"/>
</dbReference>
<dbReference type="EC" id="3.4.16.4" evidence="4"/>
<evidence type="ECO:0000313" key="12">
    <source>
        <dbReference type="Proteomes" id="UP000267430"/>
    </source>
</evidence>
<dbReference type="InterPro" id="IPR012338">
    <property type="entry name" value="Beta-lactam/transpept-like"/>
</dbReference>
<evidence type="ECO:0000259" key="8">
    <source>
        <dbReference type="Pfam" id="PF00905"/>
    </source>
</evidence>
<dbReference type="RefSeq" id="WP_126863480.1">
    <property type="nucleotide sequence ID" value="NZ_JAUSTX010000004.1"/>
</dbReference>
<dbReference type="InterPro" id="IPR007887">
    <property type="entry name" value="MecA_N"/>
</dbReference>
<dbReference type="Gene3D" id="3.40.710.10">
    <property type="entry name" value="DD-peptidase/beta-lactamase superfamily"/>
    <property type="match status" value="1"/>
</dbReference>
<evidence type="ECO:0000313" key="11">
    <source>
        <dbReference type="EMBL" id="RUQ31457.1"/>
    </source>
</evidence>